<comment type="caution">
    <text evidence="5">The sequence shown here is derived from an EMBL/GenBank/DDBJ whole genome shotgun (WGS) entry which is preliminary data.</text>
</comment>
<dbReference type="Pfam" id="PF13419">
    <property type="entry name" value="HAD_2"/>
    <property type="match status" value="1"/>
</dbReference>
<dbReference type="GO" id="GO:0016787">
    <property type="term" value="F:hydrolase activity"/>
    <property type="evidence" value="ECO:0007669"/>
    <property type="project" value="UniProtKB-KW"/>
</dbReference>
<keyword evidence="4" id="KW-0460">Magnesium</keyword>
<dbReference type="GO" id="GO:0046872">
    <property type="term" value="F:metal ion binding"/>
    <property type="evidence" value="ECO:0007669"/>
    <property type="project" value="UniProtKB-KW"/>
</dbReference>
<evidence type="ECO:0000256" key="4">
    <source>
        <dbReference type="ARBA" id="ARBA00022842"/>
    </source>
</evidence>
<keyword evidence="6" id="KW-1185">Reference proteome</keyword>
<sequence length="223" mass="23890">MAEQTPPRLIIFDFDGVIADSEVLACGALAAYAGDLGAPMTWQEAAKLFVGKRASDEVATMEALAGRPLPDFLPELERRTFALFERSLRPIPGVADFIERHADIPRCIASSSSPRRIALCLRVMGLTDRFPRGIYSAETVARGKPFPDILLKAAREEGVEPRDAIVIEDSAGGVRAAVAAGMRVIGLLAASHLPPNHEAALVAAGATFIARDYDEVARIIDAL</sequence>
<gene>
    <name evidence="5" type="ORF">JDN41_14395</name>
</gene>
<dbReference type="InterPro" id="IPR006439">
    <property type="entry name" value="HAD-SF_hydro_IA"/>
</dbReference>
<dbReference type="InterPro" id="IPR023214">
    <property type="entry name" value="HAD_sf"/>
</dbReference>
<evidence type="ECO:0000313" key="6">
    <source>
        <dbReference type="Proteomes" id="UP000623250"/>
    </source>
</evidence>
<dbReference type="InterPro" id="IPR036412">
    <property type="entry name" value="HAD-like_sf"/>
</dbReference>
<evidence type="ECO:0000256" key="1">
    <source>
        <dbReference type="ARBA" id="ARBA00001946"/>
    </source>
</evidence>
<dbReference type="SFLD" id="SFLDS00003">
    <property type="entry name" value="Haloacid_Dehalogenase"/>
    <property type="match status" value="1"/>
</dbReference>
<dbReference type="EMBL" id="JAEMUK010000080">
    <property type="protein sequence ID" value="MBJ7544741.1"/>
    <property type="molecule type" value="Genomic_DNA"/>
</dbReference>
<dbReference type="PANTHER" id="PTHR46193:SF10">
    <property type="entry name" value="6-PHOSPHOGLUCONATE PHOSPHATASE"/>
    <property type="match status" value="1"/>
</dbReference>
<protein>
    <submittedName>
        <fullName evidence="5">HAD-IA family hydrolase</fullName>
    </submittedName>
</protein>
<evidence type="ECO:0000256" key="3">
    <source>
        <dbReference type="ARBA" id="ARBA00022723"/>
    </source>
</evidence>
<evidence type="ECO:0000313" key="5">
    <source>
        <dbReference type="EMBL" id="MBJ7544741.1"/>
    </source>
</evidence>
<dbReference type="SFLD" id="SFLDG01129">
    <property type="entry name" value="C1.5:_HAD__Beta-PGM__Phosphata"/>
    <property type="match status" value="1"/>
</dbReference>
<dbReference type="Gene3D" id="3.40.50.1000">
    <property type="entry name" value="HAD superfamily/HAD-like"/>
    <property type="match status" value="1"/>
</dbReference>
<reference evidence="5 6" key="1">
    <citation type="submission" date="2020-12" db="EMBL/GenBank/DDBJ databases">
        <title>Revised draft genomes of Rhodomicrobium vannielii ATCC 17100 and Rhodomicrobium udaipurense JA643.</title>
        <authorList>
            <person name="Conners E.M."/>
            <person name="Davenport E.J."/>
            <person name="Bose A."/>
        </authorList>
    </citation>
    <scope>NUCLEOTIDE SEQUENCE [LARGE SCALE GENOMIC DNA]</scope>
    <source>
        <strain evidence="5 6">JA643</strain>
    </source>
</reference>
<keyword evidence="3" id="KW-0479">Metal-binding</keyword>
<dbReference type="InterPro" id="IPR023198">
    <property type="entry name" value="PGP-like_dom2"/>
</dbReference>
<dbReference type="NCBIfam" id="TIGR01509">
    <property type="entry name" value="HAD-SF-IA-v3"/>
    <property type="match status" value="1"/>
</dbReference>
<dbReference type="RefSeq" id="WP_037237854.1">
    <property type="nucleotide sequence ID" value="NZ_JAEMUK010000080.1"/>
</dbReference>
<dbReference type="Proteomes" id="UP000623250">
    <property type="component" value="Unassembled WGS sequence"/>
</dbReference>
<dbReference type="Gene3D" id="1.10.150.240">
    <property type="entry name" value="Putative phosphatase, domain 2"/>
    <property type="match status" value="1"/>
</dbReference>
<comment type="cofactor">
    <cofactor evidence="1">
        <name>Mg(2+)</name>
        <dbReference type="ChEBI" id="CHEBI:18420"/>
    </cofactor>
</comment>
<dbReference type="AlphaFoldDB" id="A0A8I1GI88"/>
<proteinExistence type="inferred from homology"/>
<accession>A0A8I1GI88</accession>
<organism evidence="5 6">
    <name type="scientific">Rhodomicrobium udaipurense</name>
    <dbReference type="NCBI Taxonomy" id="1202716"/>
    <lineage>
        <taxon>Bacteria</taxon>
        <taxon>Pseudomonadati</taxon>
        <taxon>Pseudomonadota</taxon>
        <taxon>Alphaproteobacteria</taxon>
        <taxon>Hyphomicrobiales</taxon>
        <taxon>Hyphomicrobiaceae</taxon>
        <taxon>Rhodomicrobium</taxon>
    </lineage>
</organism>
<evidence type="ECO:0000256" key="2">
    <source>
        <dbReference type="ARBA" id="ARBA00006171"/>
    </source>
</evidence>
<comment type="similarity">
    <text evidence="2">Belongs to the HAD-like hydrolase superfamily. CbbY/CbbZ/Gph/YieH family.</text>
</comment>
<keyword evidence="5" id="KW-0378">Hydrolase</keyword>
<dbReference type="SUPFAM" id="SSF56784">
    <property type="entry name" value="HAD-like"/>
    <property type="match status" value="1"/>
</dbReference>
<name>A0A8I1GI88_9HYPH</name>
<dbReference type="PANTHER" id="PTHR46193">
    <property type="entry name" value="6-PHOSPHOGLUCONATE PHOSPHATASE"/>
    <property type="match status" value="1"/>
</dbReference>
<dbReference type="InterPro" id="IPR041492">
    <property type="entry name" value="HAD_2"/>
</dbReference>
<dbReference type="InterPro" id="IPR051600">
    <property type="entry name" value="Beta-PGM-like"/>
</dbReference>